<sequence>MDEALLADIAPPQRLALAYAGKATRLSFAAVFALDARLAKIIRARREVVLVQMRLAWWRDMLARPVSEWPKGDAVLGALRQCEAPDRLGALVDGWEALLAEEFGEEQLDAYCAGRQAAFAFAGGQGEGAAIASDRVSLVELLPNLSSPEERSLVADRLDALEPTPKMPRAQRPLAVLDGLANRAHRAGRSGDLLAGPGDMVAAIRLGLLGR</sequence>
<dbReference type="EMBL" id="CP016545">
    <property type="protein sequence ID" value="ANU08039.1"/>
    <property type="molecule type" value="Genomic_DNA"/>
</dbReference>
<evidence type="ECO:0000313" key="1">
    <source>
        <dbReference type="EMBL" id="ANU08039.1"/>
    </source>
</evidence>
<dbReference type="RefSeq" id="WP_067787809.1">
    <property type="nucleotide sequence ID" value="NZ_CP016545.1"/>
</dbReference>
<dbReference type="STRING" id="645517.A6F65_01742"/>
<keyword evidence="2" id="KW-1185">Reference proteome</keyword>
<dbReference type="Proteomes" id="UP000092698">
    <property type="component" value="Chromosome"/>
</dbReference>
<proteinExistence type="predicted"/>
<reference evidence="1 2" key="1">
    <citation type="submission" date="2016-07" db="EMBL/GenBank/DDBJ databases">
        <title>Complete genome sequence of Altererythrobacter namhicola JCM 16345T, containing esterase-encoding genes.</title>
        <authorList>
            <person name="Cheng H."/>
            <person name="Wu Y.-H."/>
            <person name="Jian S.-L."/>
            <person name="Huo Y.-Y."/>
            <person name="Wang C.-S."/>
            <person name="Xu X.-W."/>
        </authorList>
    </citation>
    <scope>NUCLEOTIDE SEQUENCE [LARGE SCALE GENOMIC DNA]</scope>
    <source>
        <strain evidence="1 2">JCM 16345</strain>
    </source>
</reference>
<accession>A0A1C7D978</accession>
<evidence type="ECO:0008006" key="3">
    <source>
        <dbReference type="Google" id="ProtNLM"/>
    </source>
</evidence>
<evidence type="ECO:0000313" key="2">
    <source>
        <dbReference type="Proteomes" id="UP000092698"/>
    </source>
</evidence>
<protein>
    <recommendedName>
        <fullName evidence="3">Squalene/phytoene synthase</fullName>
    </recommendedName>
</protein>
<dbReference type="AlphaFoldDB" id="A0A1C7D978"/>
<dbReference type="KEGG" id="anh:A6F65_01742"/>
<gene>
    <name evidence="1" type="ORF">A6F65_01742</name>
</gene>
<organism evidence="1 2">
    <name type="scientific">Paraurantiacibacter namhicola</name>
    <dbReference type="NCBI Taxonomy" id="645517"/>
    <lineage>
        <taxon>Bacteria</taxon>
        <taxon>Pseudomonadati</taxon>
        <taxon>Pseudomonadota</taxon>
        <taxon>Alphaproteobacteria</taxon>
        <taxon>Sphingomonadales</taxon>
        <taxon>Erythrobacteraceae</taxon>
        <taxon>Paraurantiacibacter</taxon>
    </lineage>
</organism>
<dbReference type="OrthoDB" id="9814909at2"/>
<dbReference type="PATRIC" id="fig|645517.4.peg.1730"/>
<name>A0A1C7D978_9SPHN</name>